<organism evidence="13 14">
    <name type="scientific">Azospirillum brasilense</name>
    <dbReference type="NCBI Taxonomy" id="192"/>
    <lineage>
        <taxon>Bacteria</taxon>
        <taxon>Pseudomonadati</taxon>
        <taxon>Pseudomonadota</taxon>
        <taxon>Alphaproteobacteria</taxon>
        <taxon>Rhodospirillales</taxon>
        <taxon>Azospirillaceae</taxon>
        <taxon>Azospirillum</taxon>
    </lineage>
</organism>
<dbReference type="GO" id="GO:0006935">
    <property type="term" value="P:chemotaxis"/>
    <property type="evidence" value="ECO:0007669"/>
    <property type="project" value="InterPro"/>
</dbReference>
<dbReference type="AlphaFoldDB" id="A0A560BIU4"/>
<dbReference type="SMART" id="SM00387">
    <property type="entry name" value="HATPase_c"/>
    <property type="match status" value="1"/>
</dbReference>
<dbReference type="SUPFAM" id="SSF47226">
    <property type="entry name" value="Histidine-containing phosphotransfer domain, HPT domain"/>
    <property type="match status" value="1"/>
</dbReference>
<dbReference type="RefSeq" id="WP_145673313.1">
    <property type="nucleotide sequence ID" value="NZ_VITF01000002.1"/>
</dbReference>
<dbReference type="InterPro" id="IPR005467">
    <property type="entry name" value="His_kinase_dom"/>
</dbReference>
<dbReference type="CDD" id="cd00088">
    <property type="entry name" value="HPT"/>
    <property type="match status" value="1"/>
</dbReference>
<dbReference type="SMART" id="SM00260">
    <property type="entry name" value="CheW"/>
    <property type="match status" value="1"/>
</dbReference>
<dbReference type="InterPro" id="IPR051315">
    <property type="entry name" value="Bact_Chemotaxis_CheA"/>
</dbReference>
<dbReference type="EC" id="2.7.13.3" evidence="2"/>
<dbReference type="PROSITE" id="PS50894">
    <property type="entry name" value="HPT"/>
    <property type="match status" value="1"/>
</dbReference>
<gene>
    <name evidence="13" type="ORF">FBZ82_102127</name>
</gene>
<comment type="caution">
    <text evidence="13">The sequence shown here is derived from an EMBL/GenBank/DDBJ whole genome shotgun (WGS) entry which is preliminary data.</text>
</comment>
<dbReference type="Pfam" id="PF01584">
    <property type="entry name" value="CheW"/>
    <property type="match status" value="1"/>
</dbReference>
<dbReference type="EMBL" id="VITF01000002">
    <property type="protein sequence ID" value="TWA72527.1"/>
    <property type="molecule type" value="Genomic_DNA"/>
</dbReference>
<reference evidence="13 14" key="1">
    <citation type="submission" date="2019-06" db="EMBL/GenBank/DDBJ databases">
        <title>Genomic Encyclopedia of Type Strains, Phase IV (KMG-V): Genome sequencing to study the core and pangenomes of soil and plant-associated prokaryotes.</title>
        <authorList>
            <person name="Whitman W."/>
        </authorList>
    </citation>
    <scope>NUCLEOTIDE SEQUENCE [LARGE SCALE GENOMIC DNA]</scope>
    <source>
        <strain evidence="13 14">BR 11796</strain>
    </source>
</reference>
<keyword evidence="6 13" id="KW-0418">Kinase</keyword>
<feature type="domain" description="HPt" evidence="12">
    <location>
        <begin position="1"/>
        <end position="101"/>
    </location>
</feature>
<dbReference type="SUPFAM" id="SSF47384">
    <property type="entry name" value="Homodimeric domain of signal transducing histidine kinase"/>
    <property type="match status" value="1"/>
</dbReference>
<evidence type="ECO:0000256" key="8">
    <source>
        <dbReference type="ARBA" id="ARBA00035100"/>
    </source>
</evidence>
<sequence>MSALFEQFVLESRELLEAAGAALLRLEREPTDKAAVNDLFRALHTLKGATGLFDMAPFTRMVHAGEDALMAVRDGRAAMTGDLADRLLELLDTGAAWVDGLELSQSLPDDADARARAQEVGLRAALGGPAEATDDGTPAGFAWVDELPEADRAKAAGRPVTAIAYDPTEDCFFAGDDPLDLCRRIPDLLLLRIESAGAWPPLTDLDPYRCALRFRALSGAPKDELTRLFRGVPDQVALATVVIPSRTAETARPAAPASLATALLREQARILGLPGSDEETAARRAAVLRAARNILAAEGRTAEGAALDRAAEGPTDALIRCLESLADGTTTAAPTAPAAPTGPARRALRVDAERMDRLMALVAELVVAKGSLPYLAREAQEGRSADALAQGIKEAHGRIDSIVGDLQDAVLRLRLLPLSRVFDPLTRLVRDTARRLGKPVELHLSGGETEADKDILDILGEPLLHLVRNGLDHGIEPPERRRAAGKPEVAAIRVQAFQDSGGVVVEVSDDGAGIDAEAVRRKAVAAGALTAEQAAALTEAEALRLIFLPGLSTSATVSDLSGRGVGMDAVRGAVEQAGGRVEVASTPGVGTRFRLVLPLTMMVTRLVTVETAGALYGFPVTLVTGMQRVPHGAIRRMKHAESVVVQDAVVPLLRLRRLLNLPEDERERRGEAVLLVDLGGQPVALVVDAFRERAEVVLKPMTGLLARLRGYAGTAVLGDGRLLLALNLRELL</sequence>
<evidence type="ECO:0000256" key="9">
    <source>
        <dbReference type="PROSITE-ProRule" id="PRU00110"/>
    </source>
</evidence>
<evidence type="ECO:0000259" key="12">
    <source>
        <dbReference type="PROSITE" id="PS50894"/>
    </source>
</evidence>
<feature type="modified residue" description="Phosphohistidine" evidence="9">
    <location>
        <position position="44"/>
    </location>
</feature>
<evidence type="ECO:0000313" key="14">
    <source>
        <dbReference type="Proteomes" id="UP000316083"/>
    </source>
</evidence>
<dbReference type="InterPro" id="IPR036061">
    <property type="entry name" value="CheW-like_dom_sf"/>
</dbReference>
<evidence type="ECO:0000256" key="7">
    <source>
        <dbReference type="ARBA" id="ARBA00023012"/>
    </source>
</evidence>
<dbReference type="InterPro" id="IPR002545">
    <property type="entry name" value="CheW-lke_dom"/>
</dbReference>
<dbReference type="SUPFAM" id="SSF50341">
    <property type="entry name" value="CheW-like"/>
    <property type="match status" value="1"/>
</dbReference>
<evidence type="ECO:0000256" key="6">
    <source>
        <dbReference type="ARBA" id="ARBA00022777"/>
    </source>
</evidence>
<dbReference type="InterPro" id="IPR036097">
    <property type="entry name" value="HisK_dim/P_sf"/>
</dbReference>
<dbReference type="Pfam" id="PF01627">
    <property type="entry name" value="Hpt"/>
    <property type="match status" value="1"/>
</dbReference>
<dbReference type="SMART" id="SM01231">
    <property type="entry name" value="H-kinase_dim"/>
    <property type="match status" value="1"/>
</dbReference>
<feature type="domain" description="Histidine kinase" evidence="10">
    <location>
        <begin position="356"/>
        <end position="601"/>
    </location>
</feature>
<dbReference type="SMART" id="SM00073">
    <property type="entry name" value="HPT"/>
    <property type="match status" value="1"/>
</dbReference>
<dbReference type="PANTHER" id="PTHR43395">
    <property type="entry name" value="SENSOR HISTIDINE KINASE CHEA"/>
    <property type="match status" value="1"/>
</dbReference>
<evidence type="ECO:0000259" key="11">
    <source>
        <dbReference type="PROSITE" id="PS50851"/>
    </source>
</evidence>
<dbReference type="PROSITE" id="PS50109">
    <property type="entry name" value="HIS_KIN"/>
    <property type="match status" value="1"/>
</dbReference>
<dbReference type="Proteomes" id="UP000316083">
    <property type="component" value="Unassembled WGS sequence"/>
</dbReference>
<dbReference type="GO" id="GO:0000155">
    <property type="term" value="F:phosphorelay sensor kinase activity"/>
    <property type="evidence" value="ECO:0007669"/>
    <property type="project" value="InterPro"/>
</dbReference>
<dbReference type="FunFam" id="3.30.565.10:FF:000016">
    <property type="entry name" value="Chemotaxis protein CheA, putative"/>
    <property type="match status" value="1"/>
</dbReference>
<comment type="function">
    <text evidence="8">Involved in the transmission of sensory signals from the chemoreceptors to the flagellar motors. CheA is autophosphorylated; it can transfer its phosphate group to either CheB or CheY.</text>
</comment>
<dbReference type="PANTHER" id="PTHR43395:SF1">
    <property type="entry name" value="CHEMOTAXIS PROTEIN CHEA"/>
    <property type="match status" value="1"/>
</dbReference>
<dbReference type="Gene3D" id="3.30.565.10">
    <property type="entry name" value="Histidine kinase-like ATPase, C-terminal domain"/>
    <property type="match status" value="1"/>
</dbReference>
<protein>
    <recommendedName>
        <fullName evidence="3">Chemotaxis protein CheA</fullName>
        <ecNumber evidence="2">2.7.13.3</ecNumber>
    </recommendedName>
</protein>
<dbReference type="PRINTS" id="PR00344">
    <property type="entry name" value="BCTRLSENSOR"/>
</dbReference>
<proteinExistence type="predicted"/>
<accession>A0A560BIU4</accession>
<dbReference type="InterPro" id="IPR004358">
    <property type="entry name" value="Sig_transdc_His_kin-like_C"/>
</dbReference>
<keyword evidence="4 9" id="KW-0597">Phosphoprotein</keyword>
<evidence type="ECO:0000256" key="5">
    <source>
        <dbReference type="ARBA" id="ARBA00022679"/>
    </source>
</evidence>
<evidence type="ECO:0000256" key="2">
    <source>
        <dbReference type="ARBA" id="ARBA00012438"/>
    </source>
</evidence>
<comment type="catalytic activity">
    <reaction evidence="1">
        <text>ATP + protein L-histidine = ADP + protein N-phospho-L-histidine.</text>
        <dbReference type="EC" id="2.7.13.3"/>
    </reaction>
</comment>
<keyword evidence="5" id="KW-0808">Transferase</keyword>
<dbReference type="InterPro" id="IPR036890">
    <property type="entry name" value="HATPase_C_sf"/>
</dbReference>
<dbReference type="InterPro" id="IPR008207">
    <property type="entry name" value="Sig_transdc_His_kin_Hpt_dom"/>
</dbReference>
<dbReference type="PROSITE" id="PS50851">
    <property type="entry name" value="CHEW"/>
    <property type="match status" value="1"/>
</dbReference>
<evidence type="ECO:0000256" key="3">
    <source>
        <dbReference type="ARBA" id="ARBA00021495"/>
    </source>
</evidence>
<evidence type="ECO:0000259" key="10">
    <source>
        <dbReference type="PROSITE" id="PS50109"/>
    </source>
</evidence>
<evidence type="ECO:0000256" key="1">
    <source>
        <dbReference type="ARBA" id="ARBA00000085"/>
    </source>
</evidence>
<feature type="domain" description="CheW-like" evidence="11">
    <location>
        <begin position="603"/>
        <end position="732"/>
    </location>
</feature>
<keyword evidence="7" id="KW-0902">Two-component regulatory system</keyword>
<name>A0A560BIU4_AZOBR</name>
<evidence type="ECO:0000313" key="13">
    <source>
        <dbReference type="EMBL" id="TWA72527.1"/>
    </source>
</evidence>
<dbReference type="InterPro" id="IPR037006">
    <property type="entry name" value="CheA-like_homodim_sf"/>
</dbReference>
<dbReference type="InterPro" id="IPR036641">
    <property type="entry name" value="HPT_dom_sf"/>
</dbReference>
<dbReference type="Gene3D" id="1.10.287.560">
    <property type="entry name" value="Histidine kinase CheA-like, homodimeric domain"/>
    <property type="match status" value="1"/>
</dbReference>
<dbReference type="SUPFAM" id="SSF55874">
    <property type="entry name" value="ATPase domain of HSP90 chaperone/DNA topoisomerase II/histidine kinase"/>
    <property type="match status" value="1"/>
</dbReference>
<dbReference type="InterPro" id="IPR003594">
    <property type="entry name" value="HATPase_dom"/>
</dbReference>
<dbReference type="Gene3D" id="2.30.30.40">
    <property type="entry name" value="SH3 Domains"/>
    <property type="match status" value="1"/>
</dbReference>
<dbReference type="GO" id="GO:0005737">
    <property type="term" value="C:cytoplasm"/>
    <property type="evidence" value="ECO:0007669"/>
    <property type="project" value="InterPro"/>
</dbReference>
<dbReference type="InterPro" id="IPR004105">
    <property type="entry name" value="CheA-like_dim"/>
</dbReference>
<dbReference type="Pfam" id="PF02518">
    <property type="entry name" value="HATPase_c"/>
    <property type="match status" value="1"/>
</dbReference>
<evidence type="ECO:0000256" key="4">
    <source>
        <dbReference type="ARBA" id="ARBA00022553"/>
    </source>
</evidence>
<dbReference type="Gene3D" id="1.20.120.160">
    <property type="entry name" value="HPT domain"/>
    <property type="match status" value="1"/>
</dbReference>
<dbReference type="Pfam" id="PF02895">
    <property type="entry name" value="H-kinase_dim"/>
    <property type="match status" value="1"/>
</dbReference>